<evidence type="ECO:0000313" key="2">
    <source>
        <dbReference type="Proteomes" id="UP000619479"/>
    </source>
</evidence>
<dbReference type="EMBL" id="BOMH01000004">
    <property type="protein sequence ID" value="GID62778.1"/>
    <property type="molecule type" value="Genomic_DNA"/>
</dbReference>
<dbReference type="GO" id="GO:0016301">
    <property type="term" value="F:kinase activity"/>
    <property type="evidence" value="ECO:0007669"/>
    <property type="project" value="UniProtKB-KW"/>
</dbReference>
<name>A0A919IBX0_9ACTN</name>
<keyword evidence="1" id="KW-0418">Kinase</keyword>
<proteinExistence type="predicted"/>
<evidence type="ECO:0000313" key="1">
    <source>
        <dbReference type="EMBL" id="GID62778.1"/>
    </source>
</evidence>
<dbReference type="Proteomes" id="UP000619479">
    <property type="component" value="Unassembled WGS sequence"/>
</dbReference>
<dbReference type="InterPro" id="IPR002763">
    <property type="entry name" value="DUF72"/>
</dbReference>
<gene>
    <name evidence="1" type="ORF">Acy02nite_06590</name>
</gene>
<keyword evidence="2" id="KW-1185">Reference proteome</keyword>
<protein>
    <submittedName>
        <fullName evidence="1">Histidine kinase</fullName>
    </submittedName>
</protein>
<sequence length="276" mass="31087">MEPEGDGYASDVLWIGTSGWQYKDWRPPKGAGDTGFLYPASLPQRLWLEHYAERFATVEVNNAFYRLPERETFAAWRERTPEGFVVAVKMSRYLTHIKRLREPAEPVARFMGRTEGLGDKLGPVLLQLPPNLRADLGALDETLSLFPAGVRVAVEPRHESWFTTDCEKLLRGYGAALCWADRKGRPVTPLWRTADFGYLRFHEGAARPWPRYGRSALGTWLDRMEADGVREWFVFFNNDPGGAAVIDAGVLARMAARRGLEVSRVPDVHARPAATG</sequence>
<dbReference type="PANTHER" id="PTHR30348">
    <property type="entry name" value="UNCHARACTERIZED PROTEIN YECE"/>
    <property type="match status" value="1"/>
</dbReference>
<dbReference type="InterPro" id="IPR036520">
    <property type="entry name" value="UPF0759_sf"/>
</dbReference>
<organism evidence="1 2">
    <name type="scientific">Actinoplanes cyaneus</name>
    <dbReference type="NCBI Taxonomy" id="52696"/>
    <lineage>
        <taxon>Bacteria</taxon>
        <taxon>Bacillati</taxon>
        <taxon>Actinomycetota</taxon>
        <taxon>Actinomycetes</taxon>
        <taxon>Micromonosporales</taxon>
        <taxon>Micromonosporaceae</taxon>
        <taxon>Actinoplanes</taxon>
    </lineage>
</organism>
<dbReference type="SUPFAM" id="SSF117396">
    <property type="entry name" value="TM1631-like"/>
    <property type="match status" value="1"/>
</dbReference>
<dbReference type="RefSeq" id="WP_239174144.1">
    <property type="nucleotide sequence ID" value="NZ_BAAAUC010000021.1"/>
</dbReference>
<reference evidence="1" key="1">
    <citation type="submission" date="2021-01" db="EMBL/GenBank/DDBJ databases">
        <title>Whole genome shotgun sequence of Actinoplanes cyaneus NBRC 14990.</title>
        <authorList>
            <person name="Komaki H."/>
            <person name="Tamura T."/>
        </authorList>
    </citation>
    <scope>NUCLEOTIDE SEQUENCE</scope>
    <source>
        <strain evidence="1">NBRC 14990</strain>
    </source>
</reference>
<keyword evidence="1" id="KW-0808">Transferase</keyword>
<dbReference type="Gene3D" id="3.20.20.410">
    <property type="entry name" value="Protein of unknown function UPF0759"/>
    <property type="match status" value="1"/>
</dbReference>
<dbReference type="PANTHER" id="PTHR30348:SF4">
    <property type="entry name" value="DUF72 DOMAIN-CONTAINING PROTEIN"/>
    <property type="match status" value="1"/>
</dbReference>
<accession>A0A919IBX0</accession>
<dbReference type="Pfam" id="PF01904">
    <property type="entry name" value="DUF72"/>
    <property type="match status" value="1"/>
</dbReference>
<comment type="caution">
    <text evidence="1">The sequence shown here is derived from an EMBL/GenBank/DDBJ whole genome shotgun (WGS) entry which is preliminary data.</text>
</comment>
<dbReference type="AlphaFoldDB" id="A0A919IBX0"/>